<organism evidence="1 2">
    <name type="scientific">Brassica carinata</name>
    <name type="common">Ethiopian mustard</name>
    <name type="synonym">Abyssinian cabbage</name>
    <dbReference type="NCBI Taxonomy" id="52824"/>
    <lineage>
        <taxon>Eukaryota</taxon>
        <taxon>Viridiplantae</taxon>
        <taxon>Streptophyta</taxon>
        <taxon>Embryophyta</taxon>
        <taxon>Tracheophyta</taxon>
        <taxon>Spermatophyta</taxon>
        <taxon>Magnoliopsida</taxon>
        <taxon>eudicotyledons</taxon>
        <taxon>Gunneridae</taxon>
        <taxon>Pentapetalae</taxon>
        <taxon>rosids</taxon>
        <taxon>malvids</taxon>
        <taxon>Brassicales</taxon>
        <taxon>Brassicaceae</taxon>
        <taxon>Brassiceae</taxon>
        <taxon>Brassica</taxon>
    </lineage>
</organism>
<name>A0A8X7VNF1_BRACI</name>
<protein>
    <submittedName>
        <fullName evidence="1">Uncharacterized protein</fullName>
    </submittedName>
</protein>
<sequence>MYISGVASFLVGSCSNRVSWHGSSSERGQRDVVETTCYERFSRENMRNTGTERGGVISCRAYAVLCGGYGAL</sequence>
<keyword evidence="2" id="KW-1185">Reference proteome</keyword>
<dbReference type="Proteomes" id="UP000886595">
    <property type="component" value="Unassembled WGS sequence"/>
</dbReference>
<dbReference type="AlphaFoldDB" id="A0A8X7VNF1"/>
<proteinExistence type="predicted"/>
<evidence type="ECO:0000313" key="2">
    <source>
        <dbReference type="Proteomes" id="UP000886595"/>
    </source>
</evidence>
<evidence type="ECO:0000313" key="1">
    <source>
        <dbReference type="EMBL" id="KAG2314596.1"/>
    </source>
</evidence>
<accession>A0A8X7VNF1</accession>
<gene>
    <name evidence="1" type="ORF">Bca52824_017718</name>
</gene>
<reference evidence="1 2" key="1">
    <citation type="submission" date="2020-02" db="EMBL/GenBank/DDBJ databases">
        <authorList>
            <person name="Ma Q."/>
            <person name="Huang Y."/>
            <person name="Song X."/>
            <person name="Pei D."/>
        </authorList>
    </citation>
    <scope>NUCLEOTIDE SEQUENCE [LARGE SCALE GENOMIC DNA]</scope>
    <source>
        <strain evidence="1">Sxm20200214</strain>
        <tissue evidence="1">Leaf</tissue>
    </source>
</reference>
<dbReference type="EMBL" id="JAAMPC010000004">
    <property type="protein sequence ID" value="KAG2314596.1"/>
    <property type="molecule type" value="Genomic_DNA"/>
</dbReference>
<comment type="caution">
    <text evidence="1">The sequence shown here is derived from an EMBL/GenBank/DDBJ whole genome shotgun (WGS) entry which is preliminary data.</text>
</comment>